<dbReference type="Gene3D" id="2.170.130.30">
    <property type="match status" value="1"/>
</dbReference>
<evidence type="ECO:0000313" key="2">
    <source>
        <dbReference type="EMBL" id="RHC93702.1"/>
    </source>
</evidence>
<dbReference type="InterPro" id="IPR027954">
    <property type="entry name" value="Transcobalamin-like_C"/>
</dbReference>
<organism evidence="2 3">
    <name type="scientific">Streptococcus parasanguinis</name>
    <dbReference type="NCBI Taxonomy" id="1318"/>
    <lineage>
        <taxon>Bacteria</taxon>
        <taxon>Bacillati</taxon>
        <taxon>Bacillota</taxon>
        <taxon>Bacilli</taxon>
        <taxon>Lactobacillales</taxon>
        <taxon>Streptococcaceae</taxon>
        <taxon>Streptococcus</taxon>
    </lineage>
</organism>
<dbReference type="Proteomes" id="UP000285773">
    <property type="component" value="Unassembled WGS sequence"/>
</dbReference>
<dbReference type="PROSITE" id="PS51257">
    <property type="entry name" value="PROKAR_LIPOPROTEIN"/>
    <property type="match status" value="1"/>
</dbReference>
<dbReference type="RefSeq" id="WP_070587783.1">
    <property type="nucleotide sequence ID" value="NZ_CP134147.1"/>
</dbReference>
<sequence>MLKKTISSLMTLLAALLLASCASSHSTNHQTTASSTEVAKKNEISITISVTPEGQKAQSKTLKVAEESNLMKVLKANYKIEEKNGMITSIDGHSQDEAKGLYWMYKINGEMAPKGAAETTVKKGDKIEFYQEVYK</sequence>
<comment type="caution">
    <text evidence="2">The sequence shown here is derived from an EMBL/GenBank/DDBJ whole genome shotgun (WGS) entry which is preliminary data.</text>
</comment>
<name>A0A414CFA3_STRPA</name>
<dbReference type="EMBL" id="QSIO01000004">
    <property type="protein sequence ID" value="RHC93702.1"/>
    <property type="molecule type" value="Genomic_DNA"/>
</dbReference>
<accession>A0A414CFA3</accession>
<gene>
    <name evidence="2" type="ORF">DW820_08950</name>
</gene>
<dbReference type="Pfam" id="PF14478">
    <property type="entry name" value="DUF4430"/>
    <property type="match status" value="1"/>
</dbReference>
<reference evidence="2 3" key="1">
    <citation type="submission" date="2018-08" db="EMBL/GenBank/DDBJ databases">
        <title>A genome reference for cultivated species of the human gut microbiota.</title>
        <authorList>
            <person name="Zou Y."/>
            <person name="Xue W."/>
            <person name="Luo G."/>
        </authorList>
    </citation>
    <scope>NUCLEOTIDE SEQUENCE [LARGE SCALE GENOMIC DNA]</scope>
    <source>
        <strain evidence="2 3">AM33-3BH</strain>
    </source>
</reference>
<evidence type="ECO:0000313" key="3">
    <source>
        <dbReference type="Proteomes" id="UP000285773"/>
    </source>
</evidence>
<dbReference type="AlphaFoldDB" id="A0A414CFA3"/>
<feature type="domain" description="Transcobalamin-like C-terminal" evidence="1">
    <location>
        <begin position="68"/>
        <end position="131"/>
    </location>
</feature>
<evidence type="ECO:0000259" key="1">
    <source>
        <dbReference type="Pfam" id="PF14478"/>
    </source>
</evidence>
<proteinExistence type="predicted"/>
<protein>
    <submittedName>
        <fullName evidence="2">DUF4430 domain-containing protein</fullName>
    </submittedName>
</protein>